<dbReference type="AlphaFoldDB" id="A0A8B3DND5"/>
<comment type="caution">
    <text evidence="1">The sequence shown here is derived from an EMBL/GenBank/DDBJ whole genome shotgun (WGS) entry which is preliminary data.</text>
</comment>
<proteinExistence type="predicted"/>
<evidence type="ECO:0000313" key="1">
    <source>
        <dbReference type="EMBL" id="RIW17830.1"/>
    </source>
</evidence>
<accession>A0A8B3DND5</accession>
<protein>
    <submittedName>
        <fullName evidence="1">Uncharacterized protein</fullName>
    </submittedName>
</protein>
<reference evidence="1 2" key="1">
    <citation type="submission" date="2018-08" db="EMBL/GenBank/DDBJ databases">
        <title>Vibrio harveyi strains pathogenic to white snook Centropomus viridis Lockington (1877) and potential probiotic bacteria.</title>
        <authorList>
            <person name="Soto-Rodriguez S."/>
            <person name="Gomez-Gil B."/>
            <person name="Lozano-Olvera R."/>
        </authorList>
    </citation>
    <scope>NUCLEOTIDE SEQUENCE [LARGE SCALE GENOMIC DNA]</scope>
    <source>
        <strain evidence="1 2">CAIM 1508</strain>
    </source>
</reference>
<dbReference type="EMBL" id="QOUW02000007">
    <property type="protein sequence ID" value="RIW17830.1"/>
    <property type="molecule type" value="Genomic_DNA"/>
</dbReference>
<gene>
    <name evidence="1" type="ORF">DS957_003410</name>
</gene>
<evidence type="ECO:0000313" key="2">
    <source>
        <dbReference type="Proteomes" id="UP000253437"/>
    </source>
</evidence>
<organism evidence="1 2">
    <name type="scientific">Vibrio harveyi</name>
    <name type="common">Beneckea harveyi</name>
    <dbReference type="NCBI Taxonomy" id="669"/>
    <lineage>
        <taxon>Bacteria</taxon>
        <taxon>Pseudomonadati</taxon>
        <taxon>Pseudomonadota</taxon>
        <taxon>Gammaproteobacteria</taxon>
        <taxon>Vibrionales</taxon>
        <taxon>Vibrionaceae</taxon>
        <taxon>Vibrio</taxon>
    </lineage>
</organism>
<dbReference type="RefSeq" id="WP_114091656.1">
    <property type="nucleotide sequence ID" value="NZ_QOUW02000007.1"/>
</dbReference>
<dbReference type="Proteomes" id="UP000253437">
    <property type="component" value="Unassembled WGS sequence"/>
</dbReference>
<sequence>MRYFYNVNYQWVIVETDKSFDAKNKFQFGFIELPENFDMDTVTLSIRQSIANSHNTSLDNIRNLNLVAFNKA</sequence>
<name>A0A8B3DND5_VIBHA</name>